<dbReference type="CDD" id="cd06986">
    <property type="entry name" value="cupin_MmsR-like_N"/>
    <property type="match status" value="1"/>
</dbReference>
<dbReference type="Proteomes" id="UP000279089">
    <property type="component" value="Unassembled WGS sequence"/>
</dbReference>
<proteinExistence type="predicted"/>
<dbReference type="InterPro" id="IPR018062">
    <property type="entry name" value="HTH_AraC-typ_CS"/>
</dbReference>
<sequence>MGMIRKKEGFEGQRAVILPRKIVAEGCAGDPVIGGAYVTDIGYYPKARYHFRQRLHGIDQHILIYCREGKGQAQIGKKKYALGPDSFVIIPAGSAHSYAADESDSWTIYWTHFKGPMAKEITDAMIRRHGGHMGGITFQQKRIALFEDMYASLERGYGSDNLCYANMCLWHFLSSFLYDDQFSLSEKNRRKDAVELSISYMQEQLAQALTLSGLAQAVNLSASHYSHIFRKRTGFSPMEYFNHLKIQKACQYLIFTDMRVKEIAYKLGMADPYYFSRMFNKLMGVSPNHYRARRGA</sequence>
<dbReference type="GO" id="GO:0043565">
    <property type="term" value="F:sequence-specific DNA binding"/>
    <property type="evidence" value="ECO:0007669"/>
    <property type="project" value="InterPro"/>
</dbReference>
<dbReference type="SMART" id="SM00342">
    <property type="entry name" value="HTH_ARAC"/>
    <property type="match status" value="1"/>
</dbReference>
<dbReference type="InterPro" id="IPR020449">
    <property type="entry name" value="Tscrpt_reg_AraC-type_HTH"/>
</dbReference>
<dbReference type="EMBL" id="RMBX01000003">
    <property type="protein sequence ID" value="RPD42072.1"/>
    <property type="molecule type" value="Genomic_DNA"/>
</dbReference>
<evidence type="ECO:0000313" key="5">
    <source>
        <dbReference type="EMBL" id="RPD42072.1"/>
    </source>
</evidence>
<evidence type="ECO:0000256" key="3">
    <source>
        <dbReference type="ARBA" id="ARBA00023163"/>
    </source>
</evidence>
<dbReference type="Pfam" id="PF12833">
    <property type="entry name" value="HTH_18"/>
    <property type="match status" value="1"/>
</dbReference>
<dbReference type="PROSITE" id="PS01124">
    <property type="entry name" value="HTH_ARAC_FAMILY_2"/>
    <property type="match status" value="1"/>
</dbReference>
<dbReference type="GO" id="GO:0003700">
    <property type="term" value="F:DNA-binding transcription factor activity"/>
    <property type="evidence" value="ECO:0007669"/>
    <property type="project" value="InterPro"/>
</dbReference>
<dbReference type="PROSITE" id="PS00041">
    <property type="entry name" value="HTH_ARAC_FAMILY_1"/>
    <property type="match status" value="1"/>
</dbReference>
<dbReference type="InterPro" id="IPR037923">
    <property type="entry name" value="HTH-like"/>
</dbReference>
<keyword evidence="1" id="KW-0805">Transcription regulation</keyword>
<evidence type="ECO:0000313" key="6">
    <source>
        <dbReference type="Proteomes" id="UP000279089"/>
    </source>
</evidence>
<keyword evidence="2" id="KW-0238">DNA-binding</keyword>
<evidence type="ECO:0000256" key="1">
    <source>
        <dbReference type="ARBA" id="ARBA00023015"/>
    </source>
</evidence>
<gene>
    <name evidence="5" type="ORF">EG028_07940</name>
</gene>
<organism evidence="5 6">
    <name type="scientific">Chitinophaga barathri</name>
    <dbReference type="NCBI Taxonomy" id="1647451"/>
    <lineage>
        <taxon>Bacteria</taxon>
        <taxon>Pseudomonadati</taxon>
        <taxon>Bacteroidota</taxon>
        <taxon>Chitinophagia</taxon>
        <taxon>Chitinophagales</taxon>
        <taxon>Chitinophagaceae</taxon>
        <taxon>Chitinophaga</taxon>
    </lineage>
</organism>
<dbReference type="PRINTS" id="PR00032">
    <property type="entry name" value="HTHARAC"/>
</dbReference>
<dbReference type="PANTHER" id="PTHR43280:SF30">
    <property type="entry name" value="MMSAB OPERON REGULATORY PROTEIN"/>
    <property type="match status" value="1"/>
</dbReference>
<protein>
    <submittedName>
        <fullName evidence="5">AraC family transcriptional regulator</fullName>
    </submittedName>
</protein>
<comment type="caution">
    <text evidence="5">The sequence shown here is derived from an EMBL/GenBank/DDBJ whole genome shotgun (WGS) entry which is preliminary data.</text>
</comment>
<evidence type="ECO:0000256" key="2">
    <source>
        <dbReference type="ARBA" id="ARBA00023125"/>
    </source>
</evidence>
<accession>A0A3N4MDP2</accession>
<name>A0A3N4MDP2_9BACT</name>
<dbReference type="SUPFAM" id="SSF51215">
    <property type="entry name" value="Regulatory protein AraC"/>
    <property type="match status" value="1"/>
</dbReference>
<dbReference type="AlphaFoldDB" id="A0A3N4MDP2"/>
<dbReference type="OrthoDB" id="9813413at2"/>
<dbReference type="Pfam" id="PF02311">
    <property type="entry name" value="AraC_binding"/>
    <property type="match status" value="1"/>
</dbReference>
<dbReference type="InterPro" id="IPR018060">
    <property type="entry name" value="HTH_AraC"/>
</dbReference>
<feature type="domain" description="HTH araC/xylS-type" evidence="4">
    <location>
        <begin position="195"/>
        <end position="293"/>
    </location>
</feature>
<dbReference type="Gene3D" id="1.10.10.60">
    <property type="entry name" value="Homeodomain-like"/>
    <property type="match status" value="2"/>
</dbReference>
<dbReference type="PANTHER" id="PTHR43280">
    <property type="entry name" value="ARAC-FAMILY TRANSCRIPTIONAL REGULATOR"/>
    <property type="match status" value="1"/>
</dbReference>
<keyword evidence="6" id="KW-1185">Reference proteome</keyword>
<dbReference type="SUPFAM" id="SSF46689">
    <property type="entry name" value="Homeodomain-like"/>
    <property type="match status" value="2"/>
</dbReference>
<dbReference type="InterPro" id="IPR009057">
    <property type="entry name" value="Homeodomain-like_sf"/>
</dbReference>
<reference evidence="6" key="1">
    <citation type="submission" date="2018-11" db="EMBL/GenBank/DDBJ databases">
        <title>Chitinophaga lutea sp.nov., isolate from arsenic contaminated soil.</title>
        <authorList>
            <person name="Zong Y."/>
        </authorList>
    </citation>
    <scope>NUCLEOTIDE SEQUENCE [LARGE SCALE GENOMIC DNA]</scope>
    <source>
        <strain evidence="6">YLT18</strain>
    </source>
</reference>
<evidence type="ECO:0000259" key="4">
    <source>
        <dbReference type="PROSITE" id="PS01124"/>
    </source>
</evidence>
<keyword evidence="3" id="KW-0804">Transcription</keyword>
<dbReference type="InterPro" id="IPR003313">
    <property type="entry name" value="AraC-bd"/>
</dbReference>
<dbReference type="Gene3D" id="2.60.120.280">
    <property type="entry name" value="Regulatory protein AraC"/>
    <property type="match status" value="1"/>
</dbReference>